<dbReference type="OrthoDB" id="445695at2759"/>
<comment type="caution">
    <text evidence="3">The sequence shown here is derived from an EMBL/GenBank/DDBJ whole genome shotgun (WGS) entry which is preliminary data.</text>
</comment>
<comment type="similarity">
    <text evidence="2">Belongs to the metallo-dependent hydrolases superfamily. Peptidase M19 family.</text>
</comment>
<dbReference type="EMBL" id="VXIS01000321">
    <property type="protein sequence ID" value="KAA8894658.1"/>
    <property type="molecule type" value="Genomic_DNA"/>
</dbReference>
<dbReference type="PANTHER" id="PTHR10443:SF12">
    <property type="entry name" value="DIPEPTIDASE"/>
    <property type="match status" value="1"/>
</dbReference>
<reference evidence="3 4" key="1">
    <citation type="submission" date="2019-09" db="EMBL/GenBank/DDBJ databases">
        <title>Draft genome of the ectomycorrhizal ascomycete Sphaerosporella brunnea.</title>
        <authorList>
            <consortium name="DOE Joint Genome Institute"/>
            <person name="Benucci G.M."/>
            <person name="Marozzi G."/>
            <person name="Antonielli L."/>
            <person name="Sanchez S."/>
            <person name="Marco P."/>
            <person name="Wang X."/>
            <person name="Falini L.B."/>
            <person name="Barry K."/>
            <person name="Haridas S."/>
            <person name="Lipzen A."/>
            <person name="Labutti K."/>
            <person name="Grigoriev I.V."/>
            <person name="Murat C."/>
            <person name="Martin F."/>
            <person name="Albertini E."/>
            <person name="Donnini D."/>
            <person name="Bonito G."/>
        </authorList>
    </citation>
    <scope>NUCLEOTIDE SEQUENCE [LARGE SCALE GENOMIC DNA]</scope>
    <source>
        <strain evidence="3 4">Sb_GMNB300</strain>
    </source>
</reference>
<dbReference type="EC" id="3.4.13.19" evidence="2"/>
<dbReference type="SUPFAM" id="SSF51556">
    <property type="entry name" value="Metallo-dependent hydrolases"/>
    <property type="match status" value="1"/>
</dbReference>
<dbReference type="AlphaFoldDB" id="A0A5J5EIY4"/>
<dbReference type="Proteomes" id="UP000326924">
    <property type="component" value="Unassembled WGS sequence"/>
</dbReference>
<evidence type="ECO:0000256" key="1">
    <source>
        <dbReference type="ARBA" id="ARBA00022997"/>
    </source>
</evidence>
<gene>
    <name evidence="3" type="ORF">FN846DRAFT_399931</name>
</gene>
<keyword evidence="2" id="KW-0482">Metalloprotease</keyword>
<organism evidence="3 4">
    <name type="scientific">Sphaerosporella brunnea</name>
    <dbReference type="NCBI Taxonomy" id="1250544"/>
    <lineage>
        <taxon>Eukaryota</taxon>
        <taxon>Fungi</taxon>
        <taxon>Dikarya</taxon>
        <taxon>Ascomycota</taxon>
        <taxon>Pezizomycotina</taxon>
        <taxon>Pezizomycetes</taxon>
        <taxon>Pezizales</taxon>
        <taxon>Pyronemataceae</taxon>
        <taxon>Sphaerosporella</taxon>
    </lineage>
</organism>
<accession>A0A5J5EIY4</accession>
<proteinExistence type="inferred from homology"/>
<name>A0A5J5EIY4_9PEZI</name>
<keyword evidence="2" id="KW-0479">Metal-binding</keyword>
<keyword evidence="1 2" id="KW-0224">Dipeptidase</keyword>
<dbReference type="CDD" id="cd01301">
    <property type="entry name" value="rDP_like"/>
    <property type="match status" value="1"/>
</dbReference>
<dbReference type="Gene3D" id="3.20.20.140">
    <property type="entry name" value="Metal-dependent hydrolases"/>
    <property type="match status" value="1"/>
</dbReference>
<dbReference type="PROSITE" id="PS51365">
    <property type="entry name" value="RENAL_DIPEPTIDASE_2"/>
    <property type="match status" value="1"/>
</dbReference>
<keyword evidence="4" id="KW-1185">Reference proteome</keyword>
<dbReference type="InterPro" id="IPR032466">
    <property type="entry name" value="Metal_Hydrolase"/>
</dbReference>
<dbReference type="GO" id="GO:0006508">
    <property type="term" value="P:proteolysis"/>
    <property type="evidence" value="ECO:0007669"/>
    <property type="project" value="UniProtKB-KW"/>
</dbReference>
<comment type="cofactor">
    <cofactor evidence="2">
        <name>Zn(2+)</name>
        <dbReference type="ChEBI" id="CHEBI:29105"/>
    </cofactor>
</comment>
<keyword evidence="2" id="KW-0862">Zinc</keyword>
<dbReference type="GO" id="GO:0070573">
    <property type="term" value="F:metallodipeptidase activity"/>
    <property type="evidence" value="ECO:0007669"/>
    <property type="project" value="InterPro"/>
</dbReference>
<dbReference type="InterPro" id="IPR008257">
    <property type="entry name" value="Pept_M19"/>
</dbReference>
<evidence type="ECO:0000256" key="2">
    <source>
        <dbReference type="RuleBase" id="RU341113"/>
    </source>
</evidence>
<keyword evidence="2" id="KW-0378">Hydrolase</keyword>
<protein>
    <recommendedName>
        <fullName evidence="2">Dipeptidase</fullName>
        <ecNumber evidence="2">3.4.13.19</ecNumber>
    </recommendedName>
</protein>
<dbReference type="Pfam" id="PF01244">
    <property type="entry name" value="Peptidase_M19"/>
    <property type="match status" value="1"/>
</dbReference>
<comment type="catalytic activity">
    <reaction evidence="2">
        <text>an L-aminoacyl-L-amino acid + H2O = 2 an L-alpha-amino acid</text>
        <dbReference type="Rhea" id="RHEA:48940"/>
        <dbReference type="ChEBI" id="CHEBI:15377"/>
        <dbReference type="ChEBI" id="CHEBI:59869"/>
        <dbReference type="ChEBI" id="CHEBI:77460"/>
        <dbReference type="EC" id="3.4.13.19"/>
    </reaction>
</comment>
<dbReference type="InParanoid" id="A0A5J5EIY4"/>
<evidence type="ECO:0000313" key="3">
    <source>
        <dbReference type="EMBL" id="KAA8894658.1"/>
    </source>
</evidence>
<dbReference type="PANTHER" id="PTHR10443">
    <property type="entry name" value="MICROSOMAL DIPEPTIDASE"/>
    <property type="match status" value="1"/>
</dbReference>
<sequence>MSIDERVERILESTPLIDTHVDLPILVRARYNNHIYGSNFTFREGLKGHVDIPRMKQGRVGGIFWSVFMPCPKNTSDFSDATYYELVHDTLQQIDLVHRLVDPHSDVLSLAVTSHQATAAHAHGKVASMIGVEGLHQVGNSASIAREYFALGVRYITLTHVCNNKYADGATAPEGAVWNGLSQDGEAMVKEMNLMGMMVDISHVTADTMRDVLKVTKAPVIFSHSSAYAICPHPRNVPDDVLQSVKANNGVVQVNFYNRFVHCKPDEDPKDATLAHVADHIQHIGELIGWDHVGIGSDFDGIDMTPKGLEDVSKYPDLFKELLSRGVTDEQARKVAGENILRVWRDVEKVAQEMQKAGVEPLEDDVAPLLGPE</sequence>
<keyword evidence="2" id="KW-0645">Protease</keyword>
<dbReference type="GO" id="GO:0046872">
    <property type="term" value="F:metal ion binding"/>
    <property type="evidence" value="ECO:0007669"/>
    <property type="project" value="UniProtKB-UniRule"/>
</dbReference>
<evidence type="ECO:0000313" key="4">
    <source>
        <dbReference type="Proteomes" id="UP000326924"/>
    </source>
</evidence>